<name>A0A2X0NZ72_9BASI</name>
<comment type="similarity">
    <text evidence="1">Belongs to the metallo-dependent hydrolases superfamily.</text>
</comment>
<dbReference type="PANTHER" id="PTHR43569:SF2">
    <property type="entry name" value="AMIDOHYDROLASE-RELATED DOMAIN-CONTAINING PROTEIN"/>
    <property type="match status" value="1"/>
</dbReference>
<feature type="compositionally biased region" description="Low complexity" evidence="2">
    <location>
        <begin position="1"/>
        <end position="15"/>
    </location>
</feature>
<feature type="domain" description="Amidohydrolase-related" evidence="3">
    <location>
        <begin position="247"/>
        <end position="440"/>
    </location>
</feature>
<sequence length="443" mass="48097">MSPGSTPSASSTSRGPPRRPPKLPSSAFAPAPVVARRAYPQRILDTHVHLWTTEQLDQGNISWPPTCSNALNDGAHSLEDEYAPAVLKGVKMVERHIEAVECVYVQAEYKHDDAEKDGSGGGWDSSCAEVKQLSCKRGLLCGVRADVKVLALCPWAPVHLGASVLESYLPKITLAASSNSIPIASFRYLLQDSPKGTYLTPDFISGLHHLGSKGYAFDHTVDSRRGKWMLQDSVEMISTLRSQGGTTKIILDHCGKPDLGSWPRSSNSSGADNVASKTSHGDWLESIYQLALFPDVYVKVSGLLDLCPAETVDLAAREFEQPQHDASSRQSVKGGEDAMDELTARIKKVVEPILEAFGIERVMIGSETDSTVLDPDWPMFRACTIPTREKDAHEGRDVVQEASAWALGMKLCLDVLLELGLDGPALDRIFEGTAREVYGISSA</sequence>
<dbReference type="AlphaFoldDB" id="A0A2X0NZ72"/>
<dbReference type="InterPro" id="IPR032466">
    <property type="entry name" value="Metal_Hydrolase"/>
</dbReference>
<dbReference type="Gene3D" id="3.20.20.140">
    <property type="entry name" value="Metal-dependent hydrolases"/>
    <property type="match status" value="1"/>
</dbReference>
<dbReference type="GO" id="GO:0016787">
    <property type="term" value="F:hydrolase activity"/>
    <property type="evidence" value="ECO:0007669"/>
    <property type="project" value="InterPro"/>
</dbReference>
<evidence type="ECO:0000313" key="4">
    <source>
        <dbReference type="EMBL" id="SGY21642.1"/>
    </source>
</evidence>
<dbReference type="Proteomes" id="UP000249464">
    <property type="component" value="Unassembled WGS sequence"/>
</dbReference>
<dbReference type="InterPro" id="IPR052350">
    <property type="entry name" value="Metallo-dep_Lactonases"/>
</dbReference>
<evidence type="ECO:0000256" key="1">
    <source>
        <dbReference type="ARBA" id="ARBA00038310"/>
    </source>
</evidence>
<protein>
    <submittedName>
        <fullName evidence="4">BQ5605_C016g08260 protein</fullName>
    </submittedName>
</protein>
<evidence type="ECO:0000259" key="3">
    <source>
        <dbReference type="Pfam" id="PF04909"/>
    </source>
</evidence>
<dbReference type="Pfam" id="PF04909">
    <property type="entry name" value="Amidohydro_2"/>
    <property type="match status" value="1"/>
</dbReference>
<proteinExistence type="inferred from homology"/>
<accession>A0A2X0NZ72</accession>
<dbReference type="SUPFAM" id="SSF51556">
    <property type="entry name" value="Metallo-dependent hydrolases"/>
    <property type="match status" value="1"/>
</dbReference>
<organism evidence="4 5">
    <name type="scientific">Microbotryum silenes-dioicae</name>
    <dbReference type="NCBI Taxonomy" id="796604"/>
    <lineage>
        <taxon>Eukaryota</taxon>
        <taxon>Fungi</taxon>
        <taxon>Dikarya</taxon>
        <taxon>Basidiomycota</taxon>
        <taxon>Pucciniomycotina</taxon>
        <taxon>Microbotryomycetes</taxon>
        <taxon>Microbotryales</taxon>
        <taxon>Microbotryaceae</taxon>
        <taxon>Microbotryum</taxon>
    </lineage>
</organism>
<dbReference type="EMBL" id="FQNC01000018">
    <property type="protein sequence ID" value="SGY21642.1"/>
    <property type="molecule type" value="Genomic_DNA"/>
</dbReference>
<dbReference type="STRING" id="796604.A0A2X0NZ72"/>
<dbReference type="InterPro" id="IPR006680">
    <property type="entry name" value="Amidohydro-rel"/>
</dbReference>
<gene>
    <name evidence="4" type="primary">BQ5605_C016g08260</name>
    <name evidence="4" type="ORF">BQ5605_C016G08260</name>
</gene>
<keyword evidence="5" id="KW-1185">Reference proteome</keyword>
<evidence type="ECO:0000256" key="2">
    <source>
        <dbReference type="SAM" id="MobiDB-lite"/>
    </source>
</evidence>
<feature type="region of interest" description="Disordered" evidence="2">
    <location>
        <begin position="1"/>
        <end position="29"/>
    </location>
</feature>
<dbReference type="PANTHER" id="PTHR43569">
    <property type="entry name" value="AMIDOHYDROLASE"/>
    <property type="match status" value="1"/>
</dbReference>
<evidence type="ECO:0000313" key="5">
    <source>
        <dbReference type="Proteomes" id="UP000249464"/>
    </source>
</evidence>
<reference evidence="4 5" key="1">
    <citation type="submission" date="2016-11" db="EMBL/GenBank/DDBJ databases">
        <authorList>
            <person name="Jaros S."/>
            <person name="Januszkiewicz K."/>
            <person name="Wedrychowicz H."/>
        </authorList>
    </citation>
    <scope>NUCLEOTIDE SEQUENCE [LARGE SCALE GENOMIC DNA]</scope>
</reference>